<comment type="caution">
    <text evidence="1">The sequence shown here is derived from an EMBL/GenBank/DDBJ whole genome shotgun (WGS) entry which is preliminary data.</text>
</comment>
<keyword evidence="2" id="KW-1185">Reference proteome</keyword>
<proteinExistence type="predicted"/>
<name>A0ACC2WZA6_9TREE</name>
<dbReference type="EMBL" id="JASBWS010000003">
    <property type="protein sequence ID" value="KAJ9116660.1"/>
    <property type="molecule type" value="Genomic_DNA"/>
</dbReference>
<protein>
    <submittedName>
        <fullName evidence="1">Uncharacterized protein</fullName>
    </submittedName>
</protein>
<evidence type="ECO:0000313" key="2">
    <source>
        <dbReference type="Proteomes" id="UP001230649"/>
    </source>
</evidence>
<reference evidence="1" key="1">
    <citation type="submission" date="2023-04" db="EMBL/GenBank/DDBJ databases">
        <title>Draft Genome sequencing of Naganishia species isolated from polar environments using Oxford Nanopore Technology.</title>
        <authorList>
            <person name="Leo P."/>
            <person name="Venkateswaran K."/>
        </authorList>
    </citation>
    <scope>NUCLEOTIDE SEQUENCE</scope>
    <source>
        <strain evidence="1">MNA-CCFEE 5262</strain>
    </source>
</reference>
<evidence type="ECO:0000313" key="1">
    <source>
        <dbReference type="EMBL" id="KAJ9116660.1"/>
    </source>
</evidence>
<dbReference type="Proteomes" id="UP001230649">
    <property type="component" value="Unassembled WGS sequence"/>
</dbReference>
<organism evidence="1 2">
    <name type="scientific">Naganishia adeliensis</name>
    <dbReference type="NCBI Taxonomy" id="92952"/>
    <lineage>
        <taxon>Eukaryota</taxon>
        <taxon>Fungi</taxon>
        <taxon>Dikarya</taxon>
        <taxon>Basidiomycota</taxon>
        <taxon>Agaricomycotina</taxon>
        <taxon>Tremellomycetes</taxon>
        <taxon>Filobasidiales</taxon>
        <taxon>Filobasidiaceae</taxon>
        <taxon>Naganishia</taxon>
    </lineage>
</organism>
<accession>A0ACC2WZA6</accession>
<sequence>MEQFDFPPFELDKYRIVYMEDTDDPVDDLADGAVAYENYRAEVSELVLRLLLLEETHGRTELALPDTFSIKHEDYILHVDMQPWTTPQRFRFFRKFVDQNPSAAAGSPSYKFINHQRLVCWPFKYTFTFTPRIMEASSARSVSDGDHSEDNGKGTREEVPKGHREGSRSSSRDHREEDQFDMPEGQGKDMEWQHERSRSFNV</sequence>
<gene>
    <name evidence="1" type="ORF">QFC20_000593</name>
</gene>